<dbReference type="SUPFAM" id="SSF53756">
    <property type="entry name" value="UDP-Glycosyltransferase/glycogen phosphorylase"/>
    <property type="match status" value="1"/>
</dbReference>
<organism evidence="1 2">
    <name type="scientific">Rhodococcus opacus</name>
    <name type="common">Nocardia opaca</name>
    <dbReference type="NCBI Taxonomy" id="37919"/>
    <lineage>
        <taxon>Bacteria</taxon>
        <taxon>Bacillati</taxon>
        <taxon>Actinomycetota</taxon>
        <taxon>Actinomycetes</taxon>
        <taxon>Mycobacteriales</taxon>
        <taxon>Nocardiaceae</taxon>
        <taxon>Rhodococcus</taxon>
    </lineage>
</organism>
<proteinExistence type="predicted"/>
<reference evidence="1 2" key="1">
    <citation type="submission" date="2014-07" db="EMBL/GenBank/DDBJ databases">
        <title>Genome Sequence of Rhodococcus opacus Strain R7, a Biodegrader of Mono- and Polycyclic Aromatic Hydrocarbons.</title>
        <authorList>
            <person name="Di Gennaro P."/>
            <person name="Zampolli J."/>
            <person name="Presti I."/>
            <person name="Cappelletti M."/>
            <person name="D'Ursi P."/>
            <person name="Orro A."/>
            <person name="Mezzelani A."/>
            <person name="Milanesi L."/>
        </authorList>
    </citation>
    <scope>NUCLEOTIDE SEQUENCE [LARGE SCALE GENOMIC DNA]</scope>
    <source>
        <strain evidence="1 2">R7</strain>
    </source>
</reference>
<dbReference type="Pfam" id="PF13692">
    <property type="entry name" value="Glyco_trans_1_4"/>
    <property type="match status" value="1"/>
</dbReference>
<name>A0A076EK58_RHOOP</name>
<dbReference type="Proteomes" id="UP000028488">
    <property type="component" value="Chromosome"/>
</dbReference>
<gene>
    <name evidence="1" type="ORF">EP51_13860</name>
</gene>
<dbReference type="EMBL" id="CP008947">
    <property type="protein sequence ID" value="AII05648.1"/>
    <property type="molecule type" value="Genomic_DNA"/>
</dbReference>
<evidence type="ECO:0000313" key="1">
    <source>
        <dbReference type="EMBL" id="AII05648.1"/>
    </source>
</evidence>
<sequence length="162" mass="18000">MIANFYYPPNRRAFDDLIGIWLPRLAHLDAVLVIAGFGSESLPRVPGVEIIGEVRDVDEFYDRVDFALSPILLGGGMKVKVVEAMAFGVPVVASNHSLDGLPPAIQQACLTLDEFLRSDPLHRHDPRMRIDVAEELDQFTIESFATHVADLWNGRMTLSKSV</sequence>
<dbReference type="AlphaFoldDB" id="A0A076EK58"/>
<evidence type="ECO:0000313" key="2">
    <source>
        <dbReference type="Proteomes" id="UP000028488"/>
    </source>
</evidence>
<dbReference type="Gene3D" id="3.40.50.2000">
    <property type="entry name" value="Glycogen Phosphorylase B"/>
    <property type="match status" value="1"/>
</dbReference>
<protein>
    <recommendedName>
        <fullName evidence="3">Glycosyltransferase</fullName>
    </recommendedName>
</protein>
<accession>A0A076EK58</accession>
<dbReference type="RefSeq" id="WP_158461247.1">
    <property type="nucleotide sequence ID" value="NZ_CP008947.1"/>
</dbReference>
<evidence type="ECO:0008006" key="3">
    <source>
        <dbReference type="Google" id="ProtNLM"/>
    </source>
</evidence>
<dbReference type="eggNOG" id="COG0438">
    <property type="taxonomic scope" value="Bacteria"/>
</dbReference>